<dbReference type="Pfam" id="PF02566">
    <property type="entry name" value="OsmC"/>
    <property type="match status" value="1"/>
</dbReference>
<accession>A0A147KJE5</accession>
<name>A0A147KJE5_THECS</name>
<protein>
    <submittedName>
        <fullName evidence="1">Peroxiredoxin</fullName>
    </submittedName>
</protein>
<dbReference type="SUPFAM" id="SSF82784">
    <property type="entry name" value="OsmC-like"/>
    <property type="match status" value="1"/>
</dbReference>
<dbReference type="InterPro" id="IPR003718">
    <property type="entry name" value="OsmC/Ohr_fam"/>
</dbReference>
<evidence type="ECO:0000313" key="2">
    <source>
        <dbReference type="Proteomes" id="UP000074382"/>
    </source>
</evidence>
<dbReference type="AlphaFoldDB" id="A0A147KJE5"/>
<dbReference type="InterPro" id="IPR052707">
    <property type="entry name" value="OsmC_Ohr_Peroxiredoxin"/>
</dbReference>
<dbReference type="PANTHER" id="PTHR42830:SF2">
    <property type="entry name" value="OSMC_OHR FAMILY PROTEIN"/>
    <property type="match status" value="1"/>
</dbReference>
<dbReference type="PANTHER" id="PTHR42830">
    <property type="entry name" value="OSMOTICALLY INDUCIBLE FAMILY PROTEIN"/>
    <property type="match status" value="1"/>
</dbReference>
<gene>
    <name evidence="1" type="ORF">AC529_06975</name>
</gene>
<dbReference type="PATRIC" id="fig|665004.4.peg.1661"/>
<dbReference type="EMBL" id="LGEM01000028">
    <property type="protein sequence ID" value="KUP97418.1"/>
    <property type="molecule type" value="Genomic_DNA"/>
</dbReference>
<dbReference type="InterPro" id="IPR036102">
    <property type="entry name" value="OsmC/Ohrsf"/>
</dbReference>
<dbReference type="InterPro" id="IPR015946">
    <property type="entry name" value="KH_dom-like_a/b"/>
</dbReference>
<keyword evidence="2" id="KW-1185">Reference proteome</keyword>
<evidence type="ECO:0000313" key="1">
    <source>
        <dbReference type="EMBL" id="KUP97418.1"/>
    </source>
</evidence>
<proteinExistence type="predicted"/>
<dbReference type="Proteomes" id="UP000074382">
    <property type="component" value="Unassembled WGS sequence"/>
</dbReference>
<dbReference type="RefSeq" id="WP_068755065.1">
    <property type="nucleotide sequence ID" value="NZ_KQ950181.1"/>
</dbReference>
<reference evidence="2" key="1">
    <citation type="journal article" date="2017" name="Acta Aliment.">
        <title>Plant polysaccharide degrading enzyme system of Thermpbifida cellulosilytica TB100 revealed by de novo genome project data.</title>
        <authorList>
            <person name="Toth A."/>
            <person name="Baka E."/>
            <person name="Luzics S."/>
            <person name="Bata-Vidacs I."/>
            <person name="Nagy I."/>
            <person name="Balint B."/>
            <person name="Herceg R."/>
            <person name="Olasz F."/>
            <person name="Wilk T."/>
            <person name="Nagy T."/>
            <person name="Kriszt B."/>
            <person name="Nagy I."/>
            <person name="Kukolya J."/>
        </authorList>
    </citation>
    <scope>NUCLEOTIDE SEQUENCE [LARGE SCALE GENOMIC DNA]</scope>
    <source>
        <strain evidence="2">TB100</strain>
    </source>
</reference>
<comment type="caution">
    <text evidence="1">The sequence shown here is derived from an EMBL/GenBank/DDBJ whole genome shotgun (WGS) entry which is preliminary data.</text>
</comment>
<dbReference type="STRING" id="665004.AC529_06975"/>
<dbReference type="Gene3D" id="3.30.300.20">
    <property type="match status" value="1"/>
</dbReference>
<organism evidence="1 2">
    <name type="scientific">Thermobifida cellulosilytica TB100</name>
    <dbReference type="NCBI Taxonomy" id="665004"/>
    <lineage>
        <taxon>Bacteria</taxon>
        <taxon>Bacillati</taxon>
        <taxon>Actinomycetota</taxon>
        <taxon>Actinomycetes</taxon>
        <taxon>Streptosporangiales</taxon>
        <taxon>Nocardiopsidaceae</taxon>
        <taxon>Thermobifida</taxon>
    </lineage>
</organism>
<sequence length="165" mass="18035">MAKEHHYRVRLVWTGNTGTGTSSYRAYRRDHEVSAEGPPVIPGSSDPAFRGDPARWNPEQLLLASLAQCHMLWYLHLAATAGVTVLAYRDEPTGTMVEEATGAGRFREAVLHPQVTVADPAQVELAESLHDRVGEFCFIARSVNFPVHHRPTTEAAPSAALHDAG</sequence>
<dbReference type="OrthoDB" id="9795405at2"/>